<feature type="domain" description="Cation efflux protein cytoplasmic" evidence="11">
    <location>
        <begin position="220"/>
        <end position="297"/>
    </location>
</feature>
<keyword evidence="6" id="KW-0864">Zinc transport</keyword>
<dbReference type="SUPFAM" id="SSF160240">
    <property type="entry name" value="Cation efflux protein cytoplasmic domain-like"/>
    <property type="match status" value="1"/>
</dbReference>
<comment type="subcellular location">
    <subcellularLocation>
        <location evidence="1">Membrane</location>
        <topology evidence="1">Multi-pass membrane protein</topology>
    </subcellularLocation>
</comment>
<evidence type="ECO:0000259" key="10">
    <source>
        <dbReference type="Pfam" id="PF01545"/>
    </source>
</evidence>
<feature type="domain" description="Cation efflux protein transmembrane" evidence="10">
    <location>
        <begin position="22"/>
        <end position="215"/>
    </location>
</feature>
<feature type="transmembrane region" description="Helical" evidence="9">
    <location>
        <begin position="125"/>
        <end position="145"/>
    </location>
</feature>
<evidence type="ECO:0000256" key="6">
    <source>
        <dbReference type="ARBA" id="ARBA00022906"/>
    </source>
</evidence>
<dbReference type="GO" id="GO:0006826">
    <property type="term" value="P:iron ion transport"/>
    <property type="evidence" value="ECO:0007669"/>
    <property type="project" value="UniProtKB-KW"/>
</dbReference>
<evidence type="ECO:0000256" key="5">
    <source>
        <dbReference type="ARBA" id="ARBA00022692"/>
    </source>
</evidence>
<keyword evidence="4" id="KW-0408">Iron</keyword>
<dbReference type="InterPro" id="IPR036837">
    <property type="entry name" value="Cation_efflux_CTD_sf"/>
</dbReference>
<proteinExistence type="inferred from homology"/>
<keyword evidence="3" id="KW-0813">Transport</keyword>
<feature type="transmembrane region" description="Helical" evidence="9">
    <location>
        <begin position="92"/>
        <end position="110"/>
    </location>
</feature>
<dbReference type="FunFam" id="1.20.1510.10:FF:000006">
    <property type="entry name" value="Divalent cation efflux transporter"/>
    <property type="match status" value="1"/>
</dbReference>
<feature type="transmembrane region" description="Helical" evidence="9">
    <location>
        <begin position="20"/>
        <end position="46"/>
    </location>
</feature>
<keyword evidence="13" id="KW-1185">Reference proteome</keyword>
<evidence type="ECO:0000256" key="1">
    <source>
        <dbReference type="ARBA" id="ARBA00004141"/>
    </source>
</evidence>
<dbReference type="AlphaFoldDB" id="A0A1H3ARE7"/>
<gene>
    <name evidence="12" type="ORF">SAMN05443545_1055</name>
</gene>
<dbReference type="GO" id="GO:0016020">
    <property type="term" value="C:membrane"/>
    <property type="evidence" value="ECO:0007669"/>
    <property type="project" value="UniProtKB-SubCell"/>
</dbReference>
<dbReference type="Gene3D" id="1.20.1510.10">
    <property type="entry name" value="Cation efflux protein transmembrane domain"/>
    <property type="match status" value="1"/>
</dbReference>
<keyword evidence="8 9" id="KW-0472">Membrane</keyword>
<dbReference type="Gene3D" id="3.30.70.1350">
    <property type="entry name" value="Cation efflux protein, cytoplasmic domain"/>
    <property type="match status" value="1"/>
</dbReference>
<keyword evidence="7 9" id="KW-1133">Transmembrane helix</keyword>
<dbReference type="InterPro" id="IPR027469">
    <property type="entry name" value="Cation_efflux_TMD_sf"/>
</dbReference>
<protein>
    <submittedName>
        <fullName evidence="12">Cation diffusion facilitator family transporter</fullName>
    </submittedName>
</protein>
<dbReference type="PANTHER" id="PTHR43840">
    <property type="entry name" value="MITOCHONDRIAL METAL TRANSPORTER 1-RELATED"/>
    <property type="match status" value="1"/>
</dbReference>
<name>A0A1H3ARE7_9GAMM</name>
<keyword evidence="4" id="KW-0410">Iron transport</keyword>
<dbReference type="GO" id="GO:0008324">
    <property type="term" value="F:monoatomic cation transmembrane transporter activity"/>
    <property type="evidence" value="ECO:0007669"/>
    <property type="project" value="InterPro"/>
</dbReference>
<dbReference type="InterPro" id="IPR002524">
    <property type="entry name" value="Cation_efflux"/>
</dbReference>
<evidence type="ECO:0000256" key="7">
    <source>
        <dbReference type="ARBA" id="ARBA00022989"/>
    </source>
</evidence>
<dbReference type="InterPro" id="IPR050291">
    <property type="entry name" value="CDF_Transporter"/>
</dbReference>
<dbReference type="OrthoDB" id="9806522at2"/>
<keyword evidence="6" id="KW-0406">Ion transport</keyword>
<organism evidence="12 13">
    <name type="scientific">Aidingimonas halophila</name>
    <dbReference type="NCBI Taxonomy" id="574349"/>
    <lineage>
        <taxon>Bacteria</taxon>
        <taxon>Pseudomonadati</taxon>
        <taxon>Pseudomonadota</taxon>
        <taxon>Gammaproteobacteria</taxon>
        <taxon>Oceanospirillales</taxon>
        <taxon>Halomonadaceae</taxon>
        <taxon>Aidingimonas</taxon>
    </lineage>
</organism>
<evidence type="ECO:0000256" key="2">
    <source>
        <dbReference type="ARBA" id="ARBA00010212"/>
    </source>
</evidence>
<dbReference type="STRING" id="574349.SAMN05443545_1055"/>
<sequence length="392" mass="42867">MGSFSAHRLSPAHTREAHRVTLVGAIIDAALGIAKVITGIIVGSAALIADGIHSFSDLITDAMVLVATHFGRQAPDHNHPYGHGRIETLATLWLGSVLIFVAGGIAWASLSRLMAGTPIPAPGQWAILLSLIALVLKEWIFHYTLRVAKRVRSRLLEANAWHSRSDALSSIVVLIGLVGAQFGIGWLDGVAAIIVGLLVGKIGWDLLWDAGHELVDTALPVEQQHRMQETVTSVPGVESVHEMRTRTIGGRVLLDMHLVVSPRISVSEAHEVGNQAHRDLHDAFPRLTDVTFHIDPEDDSDVPDIEQRPGLPLRDDVEVALEARWGHLPAWQQRIDLGLHYLDDRIELSLYIPDSLSTNGQSLDGMADELQEAARDLGWLGQLRLWQGNSTY</sequence>
<evidence type="ECO:0000313" key="13">
    <source>
        <dbReference type="Proteomes" id="UP000198500"/>
    </source>
</evidence>
<keyword evidence="6" id="KW-0862">Zinc</keyword>
<evidence type="ECO:0000256" key="8">
    <source>
        <dbReference type="ARBA" id="ARBA00023136"/>
    </source>
</evidence>
<dbReference type="InterPro" id="IPR027470">
    <property type="entry name" value="Cation_efflux_CTD"/>
</dbReference>
<dbReference type="NCBIfam" id="TIGR01297">
    <property type="entry name" value="CDF"/>
    <property type="match status" value="1"/>
</dbReference>
<dbReference type="InterPro" id="IPR058533">
    <property type="entry name" value="Cation_efflux_TM"/>
</dbReference>
<dbReference type="RefSeq" id="WP_092569398.1">
    <property type="nucleotide sequence ID" value="NZ_BMXH01000003.1"/>
</dbReference>
<comment type="similarity">
    <text evidence="2">Belongs to the cation diffusion facilitator (CDF) transporter (TC 2.A.4) family. FieF subfamily.</text>
</comment>
<dbReference type="PANTHER" id="PTHR43840:SF15">
    <property type="entry name" value="MITOCHONDRIAL METAL TRANSPORTER 1-RELATED"/>
    <property type="match status" value="1"/>
</dbReference>
<evidence type="ECO:0000256" key="4">
    <source>
        <dbReference type="ARBA" id="ARBA00022496"/>
    </source>
</evidence>
<dbReference type="SUPFAM" id="SSF161111">
    <property type="entry name" value="Cation efflux protein transmembrane domain-like"/>
    <property type="match status" value="1"/>
</dbReference>
<evidence type="ECO:0000313" key="12">
    <source>
        <dbReference type="EMBL" id="SDX32175.1"/>
    </source>
</evidence>
<evidence type="ECO:0000256" key="9">
    <source>
        <dbReference type="SAM" id="Phobius"/>
    </source>
</evidence>
<dbReference type="EMBL" id="FNNI01000005">
    <property type="protein sequence ID" value="SDX32175.1"/>
    <property type="molecule type" value="Genomic_DNA"/>
</dbReference>
<evidence type="ECO:0000256" key="3">
    <source>
        <dbReference type="ARBA" id="ARBA00022448"/>
    </source>
</evidence>
<dbReference type="Pfam" id="PF01545">
    <property type="entry name" value="Cation_efflux"/>
    <property type="match status" value="1"/>
</dbReference>
<keyword evidence="5 9" id="KW-0812">Transmembrane</keyword>
<reference evidence="12 13" key="1">
    <citation type="submission" date="2016-10" db="EMBL/GenBank/DDBJ databases">
        <authorList>
            <person name="de Groot N.N."/>
        </authorList>
    </citation>
    <scope>NUCLEOTIDE SEQUENCE [LARGE SCALE GENOMIC DNA]</scope>
    <source>
        <strain evidence="12 13">DSM 19219</strain>
    </source>
</reference>
<accession>A0A1H3ARE7</accession>
<feature type="transmembrane region" description="Helical" evidence="9">
    <location>
        <begin position="166"/>
        <end position="184"/>
    </location>
</feature>
<evidence type="ECO:0000259" key="11">
    <source>
        <dbReference type="Pfam" id="PF16916"/>
    </source>
</evidence>
<dbReference type="Proteomes" id="UP000198500">
    <property type="component" value="Unassembled WGS sequence"/>
</dbReference>
<dbReference type="GO" id="GO:0006829">
    <property type="term" value="P:zinc ion transport"/>
    <property type="evidence" value="ECO:0007669"/>
    <property type="project" value="UniProtKB-KW"/>
</dbReference>
<dbReference type="Pfam" id="PF16916">
    <property type="entry name" value="ZT_dimer"/>
    <property type="match status" value="1"/>
</dbReference>